<accession>A0A4Z2JCF1</accession>
<organism evidence="1 2">
    <name type="scientific">Liparis tanakae</name>
    <name type="common">Tanaka's snailfish</name>
    <dbReference type="NCBI Taxonomy" id="230148"/>
    <lineage>
        <taxon>Eukaryota</taxon>
        <taxon>Metazoa</taxon>
        <taxon>Chordata</taxon>
        <taxon>Craniata</taxon>
        <taxon>Vertebrata</taxon>
        <taxon>Euteleostomi</taxon>
        <taxon>Actinopterygii</taxon>
        <taxon>Neopterygii</taxon>
        <taxon>Teleostei</taxon>
        <taxon>Neoteleostei</taxon>
        <taxon>Acanthomorphata</taxon>
        <taxon>Eupercaria</taxon>
        <taxon>Perciformes</taxon>
        <taxon>Cottioidei</taxon>
        <taxon>Cottales</taxon>
        <taxon>Liparidae</taxon>
        <taxon>Liparis</taxon>
    </lineage>
</organism>
<reference evidence="1 2" key="1">
    <citation type="submission" date="2019-03" db="EMBL/GenBank/DDBJ databases">
        <title>First draft genome of Liparis tanakae, snailfish: a comprehensive survey of snailfish specific genes.</title>
        <authorList>
            <person name="Kim W."/>
            <person name="Song I."/>
            <person name="Jeong J.-H."/>
            <person name="Kim D."/>
            <person name="Kim S."/>
            <person name="Ryu S."/>
            <person name="Song J.Y."/>
            <person name="Lee S.K."/>
        </authorList>
    </citation>
    <scope>NUCLEOTIDE SEQUENCE [LARGE SCALE GENOMIC DNA]</scope>
    <source>
        <tissue evidence="1">Muscle</tissue>
    </source>
</reference>
<dbReference type="Proteomes" id="UP000314294">
    <property type="component" value="Unassembled WGS sequence"/>
</dbReference>
<sequence>MTSEVLVYTLLQPTCKEQRDNGGSRSWPKAGMKVVLTSQRAREAYLCFHATHKQQRNADLTVEIALICPVWSIVSPGAMLAPAAPAVGTPGAPGFPGAVARTLGIKEASGVPGISF</sequence>
<proteinExistence type="predicted"/>
<evidence type="ECO:0000313" key="1">
    <source>
        <dbReference type="EMBL" id="TNN87691.1"/>
    </source>
</evidence>
<protein>
    <submittedName>
        <fullName evidence="1">Uncharacterized protein</fullName>
    </submittedName>
</protein>
<dbReference type="EMBL" id="SRLO01000009">
    <property type="protein sequence ID" value="TNN87691.1"/>
    <property type="molecule type" value="Genomic_DNA"/>
</dbReference>
<dbReference type="AlphaFoldDB" id="A0A4Z2JCF1"/>
<gene>
    <name evidence="1" type="ORF">EYF80_002038</name>
</gene>
<keyword evidence="2" id="KW-1185">Reference proteome</keyword>
<evidence type="ECO:0000313" key="2">
    <source>
        <dbReference type="Proteomes" id="UP000314294"/>
    </source>
</evidence>
<comment type="caution">
    <text evidence="1">The sequence shown here is derived from an EMBL/GenBank/DDBJ whole genome shotgun (WGS) entry which is preliminary data.</text>
</comment>
<name>A0A4Z2JCF1_9TELE</name>